<reference evidence="2 3" key="1">
    <citation type="submission" date="2019-02" db="EMBL/GenBank/DDBJ databases">
        <title>Deep-cultivation of Planctomycetes and their phenomic and genomic characterization uncovers novel biology.</title>
        <authorList>
            <person name="Wiegand S."/>
            <person name="Jogler M."/>
            <person name="Boedeker C."/>
            <person name="Pinto D."/>
            <person name="Vollmers J."/>
            <person name="Rivas-Marin E."/>
            <person name="Kohn T."/>
            <person name="Peeters S.H."/>
            <person name="Heuer A."/>
            <person name="Rast P."/>
            <person name="Oberbeckmann S."/>
            <person name="Bunk B."/>
            <person name="Jeske O."/>
            <person name="Meyerdierks A."/>
            <person name="Storesund J.E."/>
            <person name="Kallscheuer N."/>
            <person name="Luecker S."/>
            <person name="Lage O.M."/>
            <person name="Pohl T."/>
            <person name="Merkel B.J."/>
            <person name="Hornburger P."/>
            <person name="Mueller R.-W."/>
            <person name="Bruemmer F."/>
            <person name="Labrenz M."/>
            <person name="Spormann A.M."/>
            <person name="Op den Camp H."/>
            <person name="Overmann J."/>
            <person name="Amann R."/>
            <person name="Jetten M.S.M."/>
            <person name="Mascher T."/>
            <person name="Medema M.H."/>
            <person name="Devos D.P."/>
            <person name="Kaster A.-K."/>
            <person name="Ovreas L."/>
            <person name="Rohde M."/>
            <person name="Galperin M.Y."/>
            <person name="Jogler C."/>
        </authorList>
    </citation>
    <scope>NUCLEOTIDE SEQUENCE [LARGE SCALE GENOMIC DNA]</scope>
    <source>
        <strain evidence="2 3">Pan181</strain>
    </source>
</reference>
<organism evidence="2 3">
    <name type="scientific">Aeoliella mucimassa</name>
    <dbReference type="NCBI Taxonomy" id="2527972"/>
    <lineage>
        <taxon>Bacteria</taxon>
        <taxon>Pseudomonadati</taxon>
        <taxon>Planctomycetota</taxon>
        <taxon>Planctomycetia</taxon>
        <taxon>Pirellulales</taxon>
        <taxon>Lacipirellulaceae</taxon>
        <taxon>Aeoliella</taxon>
    </lineage>
</organism>
<name>A0A518AW11_9BACT</name>
<evidence type="ECO:0000259" key="1">
    <source>
        <dbReference type="SMART" id="SM00860"/>
    </source>
</evidence>
<sequence>MDSYPRHSMQADLFQPAAETAILDFEQQLGLQLPEAYRDFLSTTNGADFDNTEIVPVFAIDYKNKGVAVPADWHHGDSDAFCNSGMQASQLLTLFGIGDHPHFQLTKQQPDYIREWLPAEFLPIGIVDAHVHRLCLDLRPDSFGQVAYWYYPSSSPEPDDDQPSTEFVSWVADDFHLFWESLVEMPFDDLELWT</sequence>
<keyword evidence="3" id="KW-1185">Reference proteome</keyword>
<feature type="domain" description="Knr4/Smi1-like" evidence="1">
    <location>
        <begin position="16"/>
        <end position="173"/>
    </location>
</feature>
<dbReference type="EMBL" id="CP036278">
    <property type="protein sequence ID" value="QDU58896.1"/>
    <property type="molecule type" value="Genomic_DNA"/>
</dbReference>
<proteinExistence type="predicted"/>
<dbReference type="Proteomes" id="UP000315750">
    <property type="component" value="Chromosome"/>
</dbReference>
<dbReference type="SUPFAM" id="SSF160631">
    <property type="entry name" value="SMI1/KNR4-like"/>
    <property type="match status" value="1"/>
</dbReference>
<evidence type="ECO:0000313" key="3">
    <source>
        <dbReference type="Proteomes" id="UP000315750"/>
    </source>
</evidence>
<dbReference type="AlphaFoldDB" id="A0A518AW11"/>
<dbReference type="InterPro" id="IPR018958">
    <property type="entry name" value="Knr4/Smi1-like_dom"/>
</dbReference>
<accession>A0A518AW11</accession>
<dbReference type="KEGG" id="amuc:Pan181_51370"/>
<gene>
    <name evidence="2" type="ORF">Pan181_51370</name>
</gene>
<dbReference type="Gene3D" id="3.40.1580.10">
    <property type="entry name" value="SMI1/KNR4-like"/>
    <property type="match status" value="1"/>
</dbReference>
<dbReference type="Pfam" id="PF09346">
    <property type="entry name" value="SMI1_KNR4"/>
    <property type="match status" value="1"/>
</dbReference>
<dbReference type="SMART" id="SM00860">
    <property type="entry name" value="SMI1_KNR4"/>
    <property type="match status" value="1"/>
</dbReference>
<evidence type="ECO:0000313" key="2">
    <source>
        <dbReference type="EMBL" id="QDU58896.1"/>
    </source>
</evidence>
<protein>
    <submittedName>
        <fullName evidence="2">SMI1 / KNR4 family protein</fullName>
    </submittedName>
</protein>
<dbReference type="InterPro" id="IPR037883">
    <property type="entry name" value="Knr4/Smi1-like_sf"/>
</dbReference>